<evidence type="ECO:0000259" key="11">
    <source>
        <dbReference type="PROSITE" id="PS00036"/>
    </source>
</evidence>
<evidence type="ECO:0000256" key="6">
    <source>
        <dbReference type="ARBA" id="ARBA00023163"/>
    </source>
</evidence>
<evidence type="ECO:0000256" key="10">
    <source>
        <dbReference type="SAM" id="MobiDB-lite"/>
    </source>
</evidence>
<dbReference type="Proteomes" id="UP001280581">
    <property type="component" value="Unassembled WGS sequence"/>
</dbReference>
<dbReference type="InterPro" id="IPR050936">
    <property type="entry name" value="AP-1-like"/>
</dbReference>
<evidence type="ECO:0000313" key="12">
    <source>
        <dbReference type="EMBL" id="KAK3203055.1"/>
    </source>
</evidence>
<organism evidence="12 13">
    <name type="scientific">Pseudopithomyces chartarum</name>
    <dbReference type="NCBI Taxonomy" id="1892770"/>
    <lineage>
        <taxon>Eukaryota</taxon>
        <taxon>Fungi</taxon>
        <taxon>Dikarya</taxon>
        <taxon>Ascomycota</taxon>
        <taxon>Pezizomycotina</taxon>
        <taxon>Dothideomycetes</taxon>
        <taxon>Pleosporomycetidae</taxon>
        <taxon>Pleosporales</taxon>
        <taxon>Massarineae</taxon>
        <taxon>Didymosphaeriaceae</taxon>
        <taxon>Pseudopithomyces</taxon>
    </lineage>
</organism>
<dbReference type="EMBL" id="WVTA01000011">
    <property type="protein sequence ID" value="KAK3203055.1"/>
    <property type="molecule type" value="Genomic_DNA"/>
</dbReference>
<proteinExistence type="inferred from homology"/>
<dbReference type="Gene3D" id="1.20.5.170">
    <property type="match status" value="1"/>
</dbReference>
<keyword evidence="13" id="KW-1185">Reference proteome</keyword>
<protein>
    <recommendedName>
        <fullName evidence="8">Putative transcription factor kapC</fullName>
    </recommendedName>
</protein>
<feature type="region of interest" description="Disordered" evidence="10">
    <location>
        <begin position="1"/>
        <end position="100"/>
    </location>
</feature>
<keyword evidence="5" id="KW-0238">DNA-binding</keyword>
<evidence type="ECO:0000256" key="3">
    <source>
        <dbReference type="ARBA" id="ARBA00007163"/>
    </source>
</evidence>
<dbReference type="PANTHER" id="PTHR40621">
    <property type="entry name" value="TRANSCRIPTION FACTOR KAPC-RELATED"/>
    <property type="match status" value="1"/>
</dbReference>
<dbReference type="InterPro" id="IPR004827">
    <property type="entry name" value="bZIP"/>
</dbReference>
<dbReference type="GO" id="GO:0000976">
    <property type="term" value="F:transcription cis-regulatory region binding"/>
    <property type="evidence" value="ECO:0007669"/>
    <property type="project" value="InterPro"/>
</dbReference>
<evidence type="ECO:0000256" key="2">
    <source>
        <dbReference type="ARBA" id="ARBA00004123"/>
    </source>
</evidence>
<feature type="compositionally biased region" description="Polar residues" evidence="10">
    <location>
        <begin position="249"/>
        <end position="263"/>
    </location>
</feature>
<evidence type="ECO:0000256" key="4">
    <source>
        <dbReference type="ARBA" id="ARBA00023015"/>
    </source>
</evidence>
<accession>A0AAN6LUM1</accession>
<dbReference type="SUPFAM" id="SSF57959">
    <property type="entry name" value="Leucine zipper domain"/>
    <property type="match status" value="1"/>
</dbReference>
<evidence type="ECO:0000313" key="13">
    <source>
        <dbReference type="Proteomes" id="UP001280581"/>
    </source>
</evidence>
<evidence type="ECO:0000256" key="5">
    <source>
        <dbReference type="ARBA" id="ARBA00023125"/>
    </source>
</evidence>
<dbReference type="PROSITE" id="PS00036">
    <property type="entry name" value="BZIP_BASIC"/>
    <property type="match status" value="1"/>
</dbReference>
<dbReference type="SMART" id="SM00338">
    <property type="entry name" value="BRLZ"/>
    <property type="match status" value="1"/>
</dbReference>
<feature type="coiled-coil region" evidence="9">
    <location>
        <begin position="100"/>
        <end position="127"/>
    </location>
</feature>
<dbReference type="GO" id="GO:0001228">
    <property type="term" value="F:DNA-binding transcription activator activity, RNA polymerase II-specific"/>
    <property type="evidence" value="ECO:0007669"/>
    <property type="project" value="TreeGrafter"/>
</dbReference>
<comment type="subcellular location">
    <subcellularLocation>
        <location evidence="2">Nucleus</location>
    </subcellularLocation>
</comment>
<evidence type="ECO:0000256" key="9">
    <source>
        <dbReference type="SAM" id="Coils"/>
    </source>
</evidence>
<name>A0AAN6LUM1_9PLEO</name>
<keyword evidence="7" id="KW-0539">Nucleus</keyword>
<dbReference type="PANTHER" id="PTHR40621:SF11">
    <property type="entry name" value="TRANSCRIPTION FACTOR KAPC-RELATED"/>
    <property type="match status" value="1"/>
</dbReference>
<gene>
    <name evidence="12" type="ORF">GRF29_112g46758</name>
</gene>
<keyword evidence="6" id="KW-0804">Transcription</keyword>
<evidence type="ECO:0000256" key="7">
    <source>
        <dbReference type="ARBA" id="ARBA00023242"/>
    </source>
</evidence>
<dbReference type="InterPro" id="IPR046347">
    <property type="entry name" value="bZIP_sf"/>
</dbReference>
<feature type="domain" description="BZIP" evidence="11">
    <location>
        <begin position="87"/>
        <end position="102"/>
    </location>
</feature>
<feature type="compositionally biased region" description="Low complexity" evidence="10">
    <location>
        <begin position="181"/>
        <end position="193"/>
    </location>
</feature>
<reference evidence="12 13" key="1">
    <citation type="submission" date="2021-02" db="EMBL/GenBank/DDBJ databases">
        <title>Genome assembly of Pseudopithomyces chartarum.</title>
        <authorList>
            <person name="Jauregui R."/>
            <person name="Singh J."/>
            <person name="Voisey C."/>
        </authorList>
    </citation>
    <scope>NUCLEOTIDE SEQUENCE [LARGE SCALE GENOMIC DNA]</scope>
    <source>
        <strain evidence="12 13">AGR01</strain>
    </source>
</reference>
<comment type="similarity">
    <text evidence="3">Belongs to the bZIP family.</text>
</comment>
<dbReference type="Pfam" id="PF00170">
    <property type="entry name" value="bZIP_1"/>
    <property type="match status" value="1"/>
</dbReference>
<comment type="caution">
    <text evidence="12">The sequence shown here is derived from an EMBL/GenBank/DDBJ whole genome shotgun (WGS) entry which is preliminary data.</text>
</comment>
<dbReference type="AlphaFoldDB" id="A0AAN6LUM1"/>
<keyword evidence="4" id="KW-0805">Transcription regulation</keyword>
<keyword evidence="9" id="KW-0175">Coiled coil</keyword>
<evidence type="ECO:0000256" key="8">
    <source>
        <dbReference type="ARBA" id="ARBA00044067"/>
    </source>
</evidence>
<evidence type="ECO:0000256" key="1">
    <source>
        <dbReference type="ARBA" id="ARBA00004049"/>
    </source>
</evidence>
<feature type="compositionally biased region" description="Low complexity" evidence="10">
    <location>
        <begin position="25"/>
        <end position="49"/>
    </location>
</feature>
<feature type="compositionally biased region" description="Polar residues" evidence="10">
    <location>
        <begin position="55"/>
        <end position="76"/>
    </location>
</feature>
<dbReference type="GO" id="GO:0090575">
    <property type="term" value="C:RNA polymerase II transcription regulator complex"/>
    <property type="evidence" value="ECO:0007669"/>
    <property type="project" value="TreeGrafter"/>
</dbReference>
<sequence>MQQPPATHDQKAPTIEMSLREHLLAAGAGQPSAPQPMQQHPHQSPQQHQIDPAIQGQQYQMSQGESAHLADQSQANAKGRRELSTSKRAAQNRAAQRAFRQRKEEYIKQLKDQVKEFEQLCELYKTLQTENYQLRDYIINLQSRLLETQGEVPPAPAGVDLSRPGEAPSQTMTQPPPPQSDPQQQPQQNTNNNGGLSDRQIGELQMAAQAAAAAQHGGPSLSNGKHPNDASPFSSDYADKRQKVGDSPASGQHIQSPYPNAYA</sequence>
<feature type="compositionally biased region" description="Low complexity" evidence="10">
    <location>
        <begin position="88"/>
        <end position="98"/>
    </location>
</feature>
<feature type="region of interest" description="Disordered" evidence="10">
    <location>
        <begin position="151"/>
        <end position="263"/>
    </location>
</feature>
<comment type="function">
    <text evidence="1">Putative transcription factor.</text>
</comment>